<evidence type="ECO:0000256" key="4">
    <source>
        <dbReference type="ARBA" id="ARBA00022840"/>
    </source>
</evidence>
<dbReference type="FunFam" id="1.10.10.10:FF:000322">
    <property type="entry name" value="Probable disease resistance protein At1g63360"/>
    <property type="match status" value="1"/>
</dbReference>
<feature type="domain" description="Disease resistance R13L4/SHOC-2-like LRR" evidence="9">
    <location>
        <begin position="577"/>
        <end position="767"/>
    </location>
</feature>
<evidence type="ECO:0000256" key="2">
    <source>
        <dbReference type="ARBA" id="ARBA00022741"/>
    </source>
</evidence>
<dbReference type="InterPro" id="IPR036388">
    <property type="entry name" value="WH-like_DNA-bd_sf"/>
</dbReference>
<dbReference type="PANTHER" id="PTHR36766">
    <property type="entry name" value="PLANT BROAD-SPECTRUM MILDEW RESISTANCE PROTEIN RPW8"/>
    <property type="match status" value="1"/>
</dbReference>
<dbReference type="Gene3D" id="1.10.10.10">
    <property type="entry name" value="Winged helix-like DNA-binding domain superfamily/Winged helix DNA-binding domain"/>
    <property type="match status" value="1"/>
</dbReference>
<dbReference type="Pfam" id="PF23559">
    <property type="entry name" value="WHD_DRP"/>
    <property type="match status" value="1"/>
</dbReference>
<dbReference type="InterPro" id="IPR002182">
    <property type="entry name" value="NB-ARC"/>
</dbReference>
<evidence type="ECO:0000256" key="5">
    <source>
        <dbReference type="SAM" id="Coils"/>
    </source>
</evidence>
<dbReference type="GO" id="GO:0051707">
    <property type="term" value="P:response to other organism"/>
    <property type="evidence" value="ECO:0007669"/>
    <property type="project" value="UniProtKB-ARBA"/>
</dbReference>
<proteinExistence type="predicted"/>
<dbReference type="Proteomes" id="UP001634007">
    <property type="component" value="Unassembled WGS sequence"/>
</dbReference>
<name>A0ABD3JI17_EUCGL</name>
<keyword evidence="3" id="KW-0611">Plant defense</keyword>
<keyword evidence="1" id="KW-0677">Repeat</keyword>
<evidence type="ECO:0000313" key="11">
    <source>
        <dbReference type="Proteomes" id="UP001634007"/>
    </source>
</evidence>
<keyword evidence="4" id="KW-0067">ATP-binding</keyword>
<dbReference type="AlphaFoldDB" id="A0ABD3JI17"/>
<dbReference type="Pfam" id="PF18052">
    <property type="entry name" value="Rx_N"/>
    <property type="match status" value="1"/>
</dbReference>
<reference evidence="10 11" key="1">
    <citation type="submission" date="2024-11" db="EMBL/GenBank/DDBJ databases">
        <title>Chromosome-level genome assembly of Eucalyptus globulus Labill. provides insights into its genome evolution.</title>
        <authorList>
            <person name="Li X."/>
        </authorList>
    </citation>
    <scope>NUCLEOTIDE SEQUENCE [LARGE SCALE GENOMIC DNA]</scope>
    <source>
        <strain evidence="10">CL2024</strain>
        <tissue evidence="10">Fresh tender leaves</tissue>
    </source>
</reference>
<dbReference type="Pfam" id="PF00931">
    <property type="entry name" value="NB-ARC"/>
    <property type="match status" value="1"/>
</dbReference>
<dbReference type="PRINTS" id="PR00364">
    <property type="entry name" value="DISEASERSIST"/>
</dbReference>
<protein>
    <submittedName>
        <fullName evidence="10">Uncharacterized protein</fullName>
    </submittedName>
</protein>
<dbReference type="FunFam" id="3.40.50.300:FF:001091">
    <property type="entry name" value="Probable disease resistance protein At1g61300"/>
    <property type="match status" value="1"/>
</dbReference>
<keyword evidence="2" id="KW-0547">Nucleotide-binding</keyword>
<dbReference type="InterPro" id="IPR027417">
    <property type="entry name" value="P-loop_NTPase"/>
</dbReference>
<evidence type="ECO:0000259" key="9">
    <source>
        <dbReference type="Pfam" id="PF23598"/>
    </source>
</evidence>
<evidence type="ECO:0000259" key="7">
    <source>
        <dbReference type="Pfam" id="PF18052"/>
    </source>
</evidence>
<dbReference type="SUPFAM" id="SSF52058">
    <property type="entry name" value="L domain-like"/>
    <property type="match status" value="1"/>
</dbReference>
<keyword evidence="5" id="KW-0175">Coiled coil</keyword>
<feature type="domain" description="NB-ARC" evidence="6">
    <location>
        <begin position="170"/>
        <end position="341"/>
    </location>
</feature>
<sequence length="990" mass="113817">MAEAVLFDLATKVLELAGSSIYSKIQLVRGVSDELNGLKHTVKTIQAVLLDAEKKQWDSKQVKLWLVRLKDVLYDAQDLLDDVATEDLRRKVTPGNKRLKAVCIFFSKSNQLAHRLKVANEIQELRKRLDLIKNDREFHLDEHPSEESMAIVRGKKPENLSPDREIIGREEDKEKIKRLLFDSSRSQSVSFVAIVGKGGLGKTALARLVFNDGEVEKHFDLKMWVCVSDVFNVNLIIKQILKSAKCPDLDNKLEDELRSLLDETLRMKKYLLVLDDLWNDDHCEWLKLGEWLKGGLRGSKILVTTRSHKVAMATDVESDIYVVRGLSEEKSWDLFRKMAFGDGVELLDPEREKMGQDIVKKCTGVPLAIRTIGGILYDKKKDEWLRFKVHELQKIPEIDAVNGGIMQVLKFSYDHLTSYLKQCFAYCSLFPKDYVYDKDTMIHLWMAQGFIESRNGEDDLEEVADNYISELLSRSFLENYFTVGRGDLDHVVLFKVHDLMHDLAQKVAGGECKTDSSKEGGNGGIRHVSYISENISETFSEEKMMSLLETSKLRTFLLGREHHYEFNSNEVSSVINYNKVFSHCGHCRALYLNYKNIPLPSSSLGKLKHLRFLHISMNESIQSLPYSITDLVNLQTLELLNCGHLQTFPSDLRKLVKLKHLLIEKCRSLSQLPPLSELPSLRTLSLNFLDMLKFIEQNSEPSNTTLPFFRSLESLQLYWCRGLKGWWGRMQEMGAHQKHRSDNSWPSFPKLRFVHIEDCYHLKSIPSFPQVEELTLFGTKLLERKLMANPNCSSEGTAEATFKHFPKLKYLKISNDGSGGPFMLNTILRSAGYLGHMKIYGFNLRSLSLEMQHLSLKELNICNCQGLDLSCQGDEHGIQWQYLTNLRALVIEYCEYLEALPEGIQHVTTLQFLKISQCAKLRRLPKWIENFPLLEVLDLSYCGRLEHIPFEIRNLTRLKKLKIRGCPKLDRKCLAEVRISIIDSDWEDGE</sequence>
<dbReference type="SUPFAM" id="SSF52540">
    <property type="entry name" value="P-loop containing nucleoside triphosphate hydrolases"/>
    <property type="match status" value="1"/>
</dbReference>
<dbReference type="GO" id="GO:0005524">
    <property type="term" value="F:ATP binding"/>
    <property type="evidence" value="ECO:0007669"/>
    <property type="project" value="UniProtKB-KW"/>
</dbReference>
<dbReference type="GO" id="GO:0006952">
    <property type="term" value="P:defense response"/>
    <property type="evidence" value="ECO:0007669"/>
    <property type="project" value="UniProtKB-KW"/>
</dbReference>
<dbReference type="PANTHER" id="PTHR36766:SF35">
    <property type="entry name" value="DISEASE RESISTANCE PROTEIN RGA3"/>
    <property type="match status" value="1"/>
</dbReference>
<dbReference type="Gene3D" id="3.80.10.10">
    <property type="entry name" value="Ribonuclease Inhibitor"/>
    <property type="match status" value="3"/>
</dbReference>
<dbReference type="Gene3D" id="1.20.5.4130">
    <property type="match status" value="1"/>
</dbReference>
<gene>
    <name evidence="10" type="ORF">ACJRO7_031880</name>
</gene>
<organism evidence="10 11">
    <name type="scientific">Eucalyptus globulus</name>
    <name type="common">Tasmanian blue gum</name>
    <dbReference type="NCBI Taxonomy" id="34317"/>
    <lineage>
        <taxon>Eukaryota</taxon>
        <taxon>Viridiplantae</taxon>
        <taxon>Streptophyta</taxon>
        <taxon>Embryophyta</taxon>
        <taxon>Tracheophyta</taxon>
        <taxon>Spermatophyta</taxon>
        <taxon>Magnoliopsida</taxon>
        <taxon>eudicotyledons</taxon>
        <taxon>Gunneridae</taxon>
        <taxon>Pentapetalae</taxon>
        <taxon>rosids</taxon>
        <taxon>malvids</taxon>
        <taxon>Myrtales</taxon>
        <taxon>Myrtaceae</taxon>
        <taxon>Myrtoideae</taxon>
        <taxon>Eucalypteae</taxon>
        <taxon>Eucalyptus</taxon>
    </lineage>
</organism>
<dbReference type="InterPro" id="IPR041118">
    <property type="entry name" value="Rx_N"/>
</dbReference>
<evidence type="ECO:0000256" key="3">
    <source>
        <dbReference type="ARBA" id="ARBA00022821"/>
    </source>
</evidence>
<feature type="domain" description="Disease resistance N-terminal" evidence="7">
    <location>
        <begin position="12"/>
        <end position="97"/>
    </location>
</feature>
<dbReference type="CDD" id="cd14798">
    <property type="entry name" value="RX-CC_like"/>
    <property type="match status" value="1"/>
</dbReference>
<evidence type="ECO:0000313" key="10">
    <source>
        <dbReference type="EMBL" id="KAL3727045.1"/>
    </source>
</evidence>
<keyword evidence="11" id="KW-1185">Reference proteome</keyword>
<dbReference type="Gene3D" id="1.10.8.430">
    <property type="entry name" value="Helical domain of apoptotic protease-activating factors"/>
    <property type="match status" value="1"/>
</dbReference>
<dbReference type="Gene3D" id="3.40.50.300">
    <property type="entry name" value="P-loop containing nucleotide triphosphate hydrolases"/>
    <property type="match status" value="1"/>
</dbReference>
<feature type="domain" description="Disease resistance protein winged helix" evidence="8">
    <location>
        <begin position="429"/>
        <end position="504"/>
    </location>
</feature>
<dbReference type="InterPro" id="IPR058922">
    <property type="entry name" value="WHD_DRP"/>
</dbReference>
<evidence type="ECO:0000259" key="8">
    <source>
        <dbReference type="Pfam" id="PF23559"/>
    </source>
</evidence>
<accession>A0ABD3JI17</accession>
<comment type="caution">
    <text evidence="10">The sequence shown here is derived from an EMBL/GenBank/DDBJ whole genome shotgun (WGS) entry which is preliminary data.</text>
</comment>
<dbReference type="EMBL" id="JBJKBG010000008">
    <property type="protein sequence ID" value="KAL3727045.1"/>
    <property type="molecule type" value="Genomic_DNA"/>
</dbReference>
<dbReference type="InterPro" id="IPR042197">
    <property type="entry name" value="Apaf_helical"/>
</dbReference>
<evidence type="ECO:0000256" key="1">
    <source>
        <dbReference type="ARBA" id="ARBA00022737"/>
    </source>
</evidence>
<dbReference type="InterPro" id="IPR055414">
    <property type="entry name" value="LRR_R13L4/SHOC2-like"/>
</dbReference>
<dbReference type="Pfam" id="PF23598">
    <property type="entry name" value="LRR_14"/>
    <property type="match status" value="1"/>
</dbReference>
<feature type="coiled-coil region" evidence="5">
    <location>
        <begin position="115"/>
        <end position="142"/>
    </location>
</feature>
<evidence type="ECO:0000259" key="6">
    <source>
        <dbReference type="Pfam" id="PF00931"/>
    </source>
</evidence>
<dbReference type="InterPro" id="IPR038005">
    <property type="entry name" value="RX-like_CC"/>
</dbReference>
<dbReference type="InterPro" id="IPR032675">
    <property type="entry name" value="LRR_dom_sf"/>
</dbReference>